<dbReference type="AlphaFoldDB" id="A0A2S9XQE5"/>
<gene>
    <name evidence="2" type="ORF">ENSA7_73960</name>
</gene>
<proteinExistence type="predicted"/>
<accession>A0A2S9XQE5</accession>
<evidence type="ECO:0000256" key="1">
    <source>
        <dbReference type="SAM" id="MobiDB-lite"/>
    </source>
</evidence>
<evidence type="ECO:0000313" key="2">
    <source>
        <dbReference type="EMBL" id="PRP95082.1"/>
    </source>
</evidence>
<sequence length="344" mass="37735">MAPQAHGTSPDVSIPGVESFGVDGRWTGRMPASRRQFISLLVGLPLGAACGRHHEAPALADEQHSSPKPSGSAPAPASHGPGDLGGLSPPLAAHIRYLHERFEPRGWTVVAEPPFAVVGDGTRLQVRGHAMTTIRWAVTHLQAAYFERPPAEIITIYLFETGDSYERHARELFGDPPDTPYGYYSPSDRALVMNIGTGGGTLVHEIVHPYMASNFPDCPSWFDEGLASLYEQSAEIDGTIMGLTNWRLPGLQDALRASQVPSFRELCASGRGFYTADPGSNYAQARYLCYWLQQHGLLRRFYQDFRASVARDPHGYDTLVALVGPDMDAFRSGWEQFVLELRVG</sequence>
<feature type="compositionally biased region" description="Low complexity" evidence="1">
    <location>
        <begin position="66"/>
        <end position="86"/>
    </location>
</feature>
<reference evidence="2 3" key="1">
    <citation type="submission" date="2018-03" db="EMBL/GenBank/DDBJ databases">
        <title>Draft Genome Sequences of the Obligatory Marine Myxobacteria Enhygromyxa salina SWB007.</title>
        <authorList>
            <person name="Poehlein A."/>
            <person name="Moghaddam J.A."/>
            <person name="Harms H."/>
            <person name="Alanjari M."/>
            <person name="Koenig G.M."/>
            <person name="Daniel R."/>
            <person name="Schaeberle T.F."/>
        </authorList>
    </citation>
    <scope>NUCLEOTIDE SEQUENCE [LARGE SCALE GENOMIC DNA]</scope>
    <source>
        <strain evidence="2 3">SWB007</strain>
    </source>
</reference>
<dbReference type="Proteomes" id="UP000238823">
    <property type="component" value="Unassembled WGS sequence"/>
</dbReference>
<protein>
    <recommendedName>
        <fullName evidence="4">DUF1570 domain-containing protein</fullName>
    </recommendedName>
</protein>
<comment type="caution">
    <text evidence="2">The sequence shown here is derived from an EMBL/GenBank/DDBJ whole genome shotgun (WGS) entry which is preliminary data.</text>
</comment>
<dbReference type="EMBL" id="PVNL01000138">
    <property type="protein sequence ID" value="PRP95082.1"/>
    <property type="molecule type" value="Genomic_DNA"/>
</dbReference>
<name>A0A2S9XQE5_9BACT</name>
<evidence type="ECO:0000313" key="3">
    <source>
        <dbReference type="Proteomes" id="UP000238823"/>
    </source>
</evidence>
<feature type="region of interest" description="Disordered" evidence="1">
    <location>
        <begin position="58"/>
        <end position="86"/>
    </location>
</feature>
<evidence type="ECO:0008006" key="4">
    <source>
        <dbReference type="Google" id="ProtNLM"/>
    </source>
</evidence>
<organism evidence="2 3">
    <name type="scientific">Enhygromyxa salina</name>
    <dbReference type="NCBI Taxonomy" id="215803"/>
    <lineage>
        <taxon>Bacteria</taxon>
        <taxon>Pseudomonadati</taxon>
        <taxon>Myxococcota</taxon>
        <taxon>Polyangia</taxon>
        <taxon>Nannocystales</taxon>
        <taxon>Nannocystaceae</taxon>
        <taxon>Enhygromyxa</taxon>
    </lineage>
</organism>